<dbReference type="RefSeq" id="WP_141462029.1">
    <property type="nucleotide sequence ID" value="NZ_CP038141.1"/>
</dbReference>
<organism evidence="7 8">
    <name type="scientific">Swingsia samuiensis</name>
    <dbReference type="NCBI Taxonomy" id="1293412"/>
    <lineage>
        <taxon>Bacteria</taxon>
        <taxon>Pseudomonadati</taxon>
        <taxon>Pseudomonadota</taxon>
        <taxon>Alphaproteobacteria</taxon>
        <taxon>Acetobacterales</taxon>
        <taxon>Acetobacteraceae</taxon>
        <taxon>Swingsia</taxon>
    </lineage>
</organism>
<sequence>MNKKVLQAKQLEYHYGLKGVNLTIHSHEKIALIGINGAGKSTLLKILAGILEPDRGEVYLHDTALKKMKRRQFVKKIAWLSQMDNPSPDFLVEDYIALGRMPFRYPPNALQDKEALQFAIERCQISGLLGRKLGELSGGERQRVFLARCLVQTPDILLLDEPTNHMDLKTKIEIVSVLKDLPITVVCIVHDFHLISHFFERVILLDKGRIIKDGIIKDVLFSNEFQNVFRLKTHIVKVDDGTEEFIFRSYVS</sequence>
<evidence type="ECO:0000313" key="7">
    <source>
        <dbReference type="EMBL" id="QDH17765.1"/>
    </source>
</evidence>
<dbReference type="InterPro" id="IPR003439">
    <property type="entry name" value="ABC_transporter-like_ATP-bd"/>
</dbReference>
<name>A0A4Y6UNY3_9PROT</name>
<dbReference type="OrthoDB" id="9806726at2"/>
<evidence type="ECO:0000256" key="5">
    <source>
        <dbReference type="ARBA" id="ARBA00037066"/>
    </source>
</evidence>
<keyword evidence="3 7" id="KW-0067">ATP-binding</keyword>
<keyword evidence="8" id="KW-1185">Reference proteome</keyword>
<dbReference type="KEGG" id="ssam:E3D00_09445"/>
<dbReference type="Gene3D" id="3.40.50.300">
    <property type="entry name" value="P-loop containing nucleotide triphosphate hydrolases"/>
    <property type="match status" value="1"/>
</dbReference>
<reference evidence="7 8" key="1">
    <citation type="submission" date="2019-03" db="EMBL/GenBank/DDBJ databases">
        <title>The complete genome sequence of Swingsia samuiensis NBRC107927(T).</title>
        <authorList>
            <person name="Chua K.-O."/>
            <person name="Chan K.-G."/>
            <person name="See-Too W.-S."/>
        </authorList>
    </citation>
    <scope>NUCLEOTIDE SEQUENCE [LARGE SCALE GENOMIC DNA]</scope>
    <source>
        <strain evidence="7 8">AH83</strain>
    </source>
</reference>
<comment type="function">
    <text evidence="5">Part of the ABC transporter complex HmuTUV involved in hemin import. Responsible for energy coupling to the transport system.</text>
</comment>
<dbReference type="GO" id="GO:0016887">
    <property type="term" value="F:ATP hydrolysis activity"/>
    <property type="evidence" value="ECO:0007669"/>
    <property type="project" value="InterPro"/>
</dbReference>
<keyword evidence="1" id="KW-0813">Transport</keyword>
<protein>
    <submittedName>
        <fullName evidence="7">ABC transporter ATP-binding protein</fullName>
    </submittedName>
</protein>
<evidence type="ECO:0000259" key="6">
    <source>
        <dbReference type="PROSITE" id="PS50893"/>
    </source>
</evidence>
<evidence type="ECO:0000256" key="2">
    <source>
        <dbReference type="ARBA" id="ARBA00022741"/>
    </source>
</evidence>
<evidence type="ECO:0000256" key="3">
    <source>
        <dbReference type="ARBA" id="ARBA00022840"/>
    </source>
</evidence>
<dbReference type="SMART" id="SM00382">
    <property type="entry name" value="AAA"/>
    <property type="match status" value="1"/>
</dbReference>
<dbReference type="CDD" id="cd03214">
    <property type="entry name" value="ABC_Iron-Siderophores_B12_Hemin"/>
    <property type="match status" value="1"/>
</dbReference>
<dbReference type="SUPFAM" id="SSF52540">
    <property type="entry name" value="P-loop containing nucleoside triphosphate hydrolases"/>
    <property type="match status" value="1"/>
</dbReference>
<dbReference type="EMBL" id="CP038141">
    <property type="protein sequence ID" value="QDH17765.1"/>
    <property type="molecule type" value="Genomic_DNA"/>
</dbReference>
<dbReference type="PANTHER" id="PTHR42794:SF1">
    <property type="entry name" value="HEMIN IMPORT ATP-BINDING PROTEIN HMUV"/>
    <property type="match status" value="1"/>
</dbReference>
<dbReference type="PANTHER" id="PTHR42794">
    <property type="entry name" value="HEMIN IMPORT ATP-BINDING PROTEIN HMUV"/>
    <property type="match status" value="1"/>
</dbReference>
<dbReference type="Proteomes" id="UP000316313">
    <property type="component" value="Chromosome"/>
</dbReference>
<dbReference type="PROSITE" id="PS00211">
    <property type="entry name" value="ABC_TRANSPORTER_1"/>
    <property type="match status" value="1"/>
</dbReference>
<gene>
    <name evidence="7" type="ORF">E3D00_09445</name>
</gene>
<accession>A0A4Y6UNY3</accession>
<evidence type="ECO:0000313" key="8">
    <source>
        <dbReference type="Proteomes" id="UP000316313"/>
    </source>
</evidence>
<dbReference type="InterPro" id="IPR017871">
    <property type="entry name" value="ABC_transporter-like_CS"/>
</dbReference>
<dbReference type="GO" id="GO:0005524">
    <property type="term" value="F:ATP binding"/>
    <property type="evidence" value="ECO:0007669"/>
    <property type="project" value="UniProtKB-KW"/>
</dbReference>
<dbReference type="InterPro" id="IPR003593">
    <property type="entry name" value="AAA+_ATPase"/>
</dbReference>
<dbReference type="AlphaFoldDB" id="A0A4Y6UNY3"/>
<keyword evidence="2" id="KW-0547">Nucleotide-binding</keyword>
<feature type="domain" description="ABC transporter" evidence="6">
    <location>
        <begin position="1"/>
        <end position="232"/>
    </location>
</feature>
<evidence type="ECO:0000256" key="4">
    <source>
        <dbReference type="ARBA" id="ARBA00022967"/>
    </source>
</evidence>
<dbReference type="Pfam" id="PF00005">
    <property type="entry name" value="ABC_tran"/>
    <property type="match status" value="1"/>
</dbReference>
<dbReference type="InterPro" id="IPR027417">
    <property type="entry name" value="P-loop_NTPase"/>
</dbReference>
<dbReference type="PROSITE" id="PS50893">
    <property type="entry name" value="ABC_TRANSPORTER_2"/>
    <property type="match status" value="1"/>
</dbReference>
<evidence type="ECO:0000256" key="1">
    <source>
        <dbReference type="ARBA" id="ARBA00022448"/>
    </source>
</evidence>
<proteinExistence type="predicted"/>
<keyword evidence="4" id="KW-1278">Translocase</keyword>